<organism evidence="1">
    <name type="scientific">marine sediment metagenome</name>
    <dbReference type="NCBI Taxonomy" id="412755"/>
    <lineage>
        <taxon>unclassified sequences</taxon>
        <taxon>metagenomes</taxon>
        <taxon>ecological metagenomes</taxon>
    </lineage>
</organism>
<evidence type="ECO:0000313" key="1">
    <source>
        <dbReference type="EMBL" id="KKN50826.1"/>
    </source>
</evidence>
<reference evidence="1" key="1">
    <citation type="journal article" date="2015" name="Nature">
        <title>Complex archaea that bridge the gap between prokaryotes and eukaryotes.</title>
        <authorList>
            <person name="Spang A."/>
            <person name="Saw J.H."/>
            <person name="Jorgensen S.L."/>
            <person name="Zaremba-Niedzwiedzka K."/>
            <person name="Martijn J."/>
            <person name="Lind A.E."/>
            <person name="van Eijk R."/>
            <person name="Schleper C."/>
            <person name="Guy L."/>
            <person name="Ettema T.J."/>
        </authorList>
    </citation>
    <scope>NUCLEOTIDE SEQUENCE</scope>
</reference>
<gene>
    <name evidence="1" type="ORF">LCGC14_0628620</name>
</gene>
<dbReference type="AlphaFoldDB" id="A0A0F9TP35"/>
<accession>A0A0F9TP35</accession>
<dbReference type="EMBL" id="LAZR01001093">
    <property type="protein sequence ID" value="KKN50826.1"/>
    <property type="molecule type" value="Genomic_DNA"/>
</dbReference>
<name>A0A0F9TP35_9ZZZZ</name>
<protein>
    <submittedName>
        <fullName evidence="1">Uncharacterized protein</fullName>
    </submittedName>
</protein>
<proteinExistence type="predicted"/>
<sequence>MTDEYFEEKVEAYNVAIEALREHEPASDGNQKLAKRLREQLANKLDREINNWVAKHSN</sequence>
<comment type="caution">
    <text evidence="1">The sequence shown here is derived from an EMBL/GenBank/DDBJ whole genome shotgun (WGS) entry which is preliminary data.</text>
</comment>